<protein>
    <submittedName>
        <fullName evidence="9">Histone deacetylase 6</fullName>
    </submittedName>
</protein>
<dbReference type="PANTHER" id="PTHR10625:SF38">
    <property type="entry name" value="HISTONE DEACETYLASE 6, ISOFORM G"/>
    <property type="match status" value="1"/>
</dbReference>
<feature type="compositionally biased region" description="Polar residues" evidence="7">
    <location>
        <begin position="798"/>
        <end position="807"/>
    </location>
</feature>
<dbReference type="InterPro" id="IPR001607">
    <property type="entry name" value="Znf_UBP"/>
</dbReference>
<dbReference type="Gene3D" id="3.40.800.20">
    <property type="entry name" value="Histone deacetylase domain"/>
    <property type="match status" value="2"/>
</dbReference>
<gene>
    <name evidence="9" type="primary">Hdac6</name>
    <name evidence="9" type="ORF">Anas_04487</name>
</gene>
<accession>A0A5N5SMQ4</accession>
<keyword evidence="4" id="KW-0539">Nucleus</keyword>
<evidence type="ECO:0000256" key="2">
    <source>
        <dbReference type="ARBA" id="ARBA00007738"/>
    </source>
</evidence>
<dbReference type="Gene3D" id="3.30.40.10">
    <property type="entry name" value="Zinc/RING finger domain, C3HC4 (zinc finger)"/>
    <property type="match status" value="1"/>
</dbReference>
<evidence type="ECO:0000256" key="4">
    <source>
        <dbReference type="ARBA" id="ARBA00023242"/>
    </source>
</evidence>
<dbReference type="Pfam" id="PF00850">
    <property type="entry name" value="Hist_deacetyl"/>
    <property type="match status" value="2"/>
</dbReference>
<proteinExistence type="inferred from homology"/>
<evidence type="ECO:0000256" key="1">
    <source>
        <dbReference type="ARBA" id="ARBA00004123"/>
    </source>
</evidence>
<dbReference type="GO" id="GO:0141221">
    <property type="term" value="F:histone deacetylase activity, hydrolytic mechanism"/>
    <property type="evidence" value="ECO:0007669"/>
    <property type="project" value="UniProtKB-EC"/>
</dbReference>
<dbReference type="GO" id="GO:0008270">
    <property type="term" value="F:zinc ion binding"/>
    <property type="evidence" value="ECO:0007669"/>
    <property type="project" value="UniProtKB-KW"/>
</dbReference>
<dbReference type="InterPro" id="IPR037138">
    <property type="entry name" value="His_deacetylse_dom_sf"/>
</dbReference>
<reference evidence="9 10" key="1">
    <citation type="journal article" date="2019" name="PLoS Biol.">
        <title>Sex chromosomes control vertical transmission of feminizing Wolbachia symbionts in an isopod.</title>
        <authorList>
            <person name="Becking T."/>
            <person name="Chebbi M.A."/>
            <person name="Giraud I."/>
            <person name="Moumen B."/>
            <person name="Laverre T."/>
            <person name="Caubet Y."/>
            <person name="Peccoud J."/>
            <person name="Gilbert C."/>
            <person name="Cordaux R."/>
        </authorList>
    </citation>
    <scope>NUCLEOTIDE SEQUENCE [LARGE SCALE GENOMIC DNA]</scope>
    <source>
        <strain evidence="9">ANa2</strain>
        <tissue evidence="9">Whole body excluding digestive tract and cuticle</tissue>
    </source>
</reference>
<name>A0A5N5SMQ4_9CRUS</name>
<evidence type="ECO:0000256" key="7">
    <source>
        <dbReference type="SAM" id="MobiDB-lite"/>
    </source>
</evidence>
<evidence type="ECO:0000259" key="8">
    <source>
        <dbReference type="PROSITE" id="PS50271"/>
    </source>
</evidence>
<sequence>MTRRKTGIIFDERMNEHYNPWDENFPEKPERLTAVLQRCKRIGPFLRIESQYKSVEECKNLTMKYEDVYINQKTFDASLLSAGCSLEITKRVLDGEVQNGMAIVRPPGHHAMNNAFCGFCIFNNAALSAHYALTRVKRILIVDWDIHHGQGTQRMFYNDPRVLYVSSHRYENGKYWPHLRESNYDFCGEGKGRGYNINIPLNEIGMRNEDFLAYFHQVLLPVAYEFSPELVLISCGFDAALGCPEGEMRVTPAMYAHLTSMLMTLAGGKVVSLLEGGYCLESLAESSALALRTLMGKPCPRLVDPLGQPCSSMVETILNIIYMHRFKWKCLKFQSAFDEEQEEYETKFSLLPKHIPHFEFGGKDEPPPGTIFPIELYVYERTLEEIEILLKELLRLKHETSLNTAPKDVCLVYDADMEKHCNVVDKNYPERPARTKEIMKKLDEFGILKRVTRLKSRRASRLELNLFHENKYIDFMVEINVLAPRERIRLEEDYESIYFHKDTWDCAILATGSLLQVVDSVCTGEHQSGVAVIRPPGHHAECATPYGFCFFNNVCIAAKYALQKYSLKRILILDWDIHHGNGIQHCFESDPNVLYISIHLYRNGNFFPFSREADADFVGKGPGRGYNINIPWSKSGMGDGDYISAFMQVVLPVAYEYNPDLVFVSAGFDAAINDPLGGCCVTPECFGHLTRLLSSLANGNVILTLEGGYNLTSISYSMLMCTKALLGDPLPSLNVGLHPSSSAVEDIMDVIAVHKQFWSSLKFQVALPKLKEESSLLVKPRQKEEMSDAEYFTPPTSPASGNKNTSAVDNMKAEDTLIASFSNMTAGCDGMATGGQTDNDEAMSCRELLEGAVGMDATSQMTIAQMLQGESEMHAVVPLSWCPHLSDVRPIPESGLKVVDSRCELCNDPKENWQCLTCYKILCGRYVREHMIEHGITENHNIVLSHLDLSVWCYSCESYVYNEFYMLN</sequence>
<keyword evidence="6" id="KW-0479">Metal-binding</keyword>
<dbReference type="InterPro" id="IPR023696">
    <property type="entry name" value="Ureohydrolase_dom_sf"/>
</dbReference>
<feature type="region of interest" description="Disordered" evidence="7">
    <location>
        <begin position="786"/>
        <end position="807"/>
    </location>
</feature>
<evidence type="ECO:0000256" key="3">
    <source>
        <dbReference type="ARBA" id="ARBA00022801"/>
    </source>
</evidence>
<comment type="similarity">
    <text evidence="2">Belongs to the histone deacetylase family. HD type 2 subfamily.</text>
</comment>
<dbReference type="PANTHER" id="PTHR10625">
    <property type="entry name" value="HISTONE DEACETYLASE HDAC1-RELATED"/>
    <property type="match status" value="1"/>
</dbReference>
<dbReference type="PRINTS" id="PR01270">
    <property type="entry name" value="HDASUPER"/>
</dbReference>
<keyword evidence="10" id="KW-1185">Reference proteome</keyword>
<dbReference type="GO" id="GO:0040029">
    <property type="term" value="P:epigenetic regulation of gene expression"/>
    <property type="evidence" value="ECO:0007669"/>
    <property type="project" value="TreeGrafter"/>
</dbReference>
<evidence type="ECO:0000313" key="9">
    <source>
        <dbReference type="EMBL" id="KAB7495237.1"/>
    </source>
</evidence>
<dbReference type="InterPro" id="IPR013083">
    <property type="entry name" value="Znf_RING/FYVE/PHD"/>
</dbReference>
<dbReference type="Pfam" id="PF02148">
    <property type="entry name" value="zf-UBP"/>
    <property type="match status" value="1"/>
</dbReference>
<dbReference type="GO" id="GO:0000118">
    <property type="term" value="C:histone deacetylase complex"/>
    <property type="evidence" value="ECO:0007669"/>
    <property type="project" value="TreeGrafter"/>
</dbReference>
<dbReference type="AlphaFoldDB" id="A0A5N5SMQ4"/>
<dbReference type="SMART" id="SM00290">
    <property type="entry name" value="ZnF_UBP"/>
    <property type="match status" value="1"/>
</dbReference>
<comment type="catalytic activity">
    <reaction evidence="5">
        <text>N(6)-acetyl-L-lysyl-[histone] + H2O = L-lysyl-[histone] + acetate</text>
        <dbReference type="Rhea" id="RHEA:58196"/>
        <dbReference type="Rhea" id="RHEA-COMP:9845"/>
        <dbReference type="Rhea" id="RHEA-COMP:11338"/>
        <dbReference type="ChEBI" id="CHEBI:15377"/>
        <dbReference type="ChEBI" id="CHEBI:29969"/>
        <dbReference type="ChEBI" id="CHEBI:30089"/>
        <dbReference type="ChEBI" id="CHEBI:61930"/>
        <dbReference type="EC" id="3.5.1.98"/>
    </reaction>
</comment>
<organism evidence="9 10">
    <name type="scientific">Armadillidium nasatum</name>
    <dbReference type="NCBI Taxonomy" id="96803"/>
    <lineage>
        <taxon>Eukaryota</taxon>
        <taxon>Metazoa</taxon>
        <taxon>Ecdysozoa</taxon>
        <taxon>Arthropoda</taxon>
        <taxon>Crustacea</taxon>
        <taxon>Multicrustacea</taxon>
        <taxon>Malacostraca</taxon>
        <taxon>Eumalacostraca</taxon>
        <taxon>Peracarida</taxon>
        <taxon>Isopoda</taxon>
        <taxon>Oniscidea</taxon>
        <taxon>Crinocheta</taxon>
        <taxon>Armadillidiidae</taxon>
        <taxon>Armadillidium</taxon>
    </lineage>
</organism>
<evidence type="ECO:0000256" key="5">
    <source>
        <dbReference type="ARBA" id="ARBA00048287"/>
    </source>
</evidence>
<feature type="domain" description="UBP-type" evidence="8">
    <location>
        <begin position="880"/>
        <end position="968"/>
    </location>
</feature>
<dbReference type="Proteomes" id="UP000326759">
    <property type="component" value="Unassembled WGS sequence"/>
</dbReference>
<dbReference type="SUPFAM" id="SSF57850">
    <property type="entry name" value="RING/U-box"/>
    <property type="match status" value="1"/>
</dbReference>
<dbReference type="OrthoDB" id="424012at2759"/>
<dbReference type="PROSITE" id="PS50271">
    <property type="entry name" value="ZF_UBP"/>
    <property type="match status" value="1"/>
</dbReference>
<evidence type="ECO:0000256" key="6">
    <source>
        <dbReference type="PROSITE-ProRule" id="PRU00502"/>
    </source>
</evidence>
<keyword evidence="6" id="KW-0863">Zinc-finger</keyword>
<dbReference type="InterPro" id="IPR000286">
    <property type="entry name" value="HDACs"/>
</dbReference>
<dbReference type="EMBL" id="SEYY01022881">
    <property type="protein sequence ID" value="KAB7495237.1"/>
    <property type="molecule type" value="Genomic_DNA"/>
</dbReference>
<comment type="subcellular location">
    <subcellularLocation>
        <location evidence="1">Nucleus</location>
    </subcellularLocation>
</comment>
<evidence type="ECO:0000313" key="10">
    <source>
        <dbReference type="Proteomes" id="UP000326759"/>
    </source>
</evidence>
<keyword evidence="6" id="KW-0862">Zinc</keyword>
<dbReference type="SUPFAM" id="SSF52768">
    <property type="entry name" value="Arginase/deacetylase"/>
    <property type="match status" value="2"/>
</dbReference>
<dbReference type="InterPro" id="IPR023801">
    <property type="entry name" value="His_deacetylse_dom"/>
</dbReference>
<comment type="caution">
    <text evidence="9">The sequence shown here is derived from an EMBL/GenBank/DDBJ whole genome shotgun (WGS) entry which is preliminary data.</text>
</comment>
<keyword evidence="3" id="KW-0378">Hydrolase</keyword>
<dbReference type="FunFam" id="3.40.800.20:FF:000005">
    <property type="entry name" value="histone deacetylase 6"/>
    <property type="match status" value="1"/>
</dbReference>